<dbReference type="STRING" id="469371.Tbis_1212"/>
<dbReference type="InterPro" id="IPR021309">
    <property type="entry name" value="YgaP-like_TM"/>
</dbReference>
<name>D6Y8N6_THEBD</name>
<keyword evidence="1" id="KW-1133">Transmembrane helix</keyword>
<dbReference type="InterPro" id="IPR001763">
    <property type="entry name" value="Rhodanese-like_dom"/>
</dbReference>
<keyword evidence="1" id="KW-0812">Transmembrane</keyword>
<evidence type="ECO:0000259" key="2">
    <source>
        <dbReference type="PROSITE" id="PS50206"/>
    </source>
</evidence>
<protein>
    <submittedName>
        <fullName evidence="3">Rhodanese domain protein</fullName>
    </submittedName>
</protein>
<dbReference type="SMART" id="SM00450">
    <property type="entry name" value="RHOD"/>
    <property type="match status" value="1"/>
</dbReference>
<keyword evidence="4" id="KW-1185">Reference proteome</keyword>
<evidence type="ECO:0000256" key="1">
    <source>
        <dbReference type="SAM" id="Phobius"/>
    </source>
</evidence>
<dbReference type="EMBL" id="CP001874">
    <property type="protein sequence ID" value="ADG87933.1"/>
    <property type="molecule type" value="Genomic_DNA"/>
</dbReference>
<dbReference type="SUPFAM" id="SSF52821">
    <property type="entry name" value="Rhodanese/Cell cycle control phosphatase"/>
    <property type="match status" value="1"/>
</dbReference>
<dbReference type="CDD" id="cd00158">
    <property type="entry name" value="RHOD"/>
    <property type="match status" value="1"/>
</dbReference>
<sequence length="197" mass="20527">MTEDRPPSTIDAVTARSLIASNPDVLVVDVRTPREFETAHIEGAINLPLDQVDAHLQRIVKDAGGTLLLVCQSGGRAGKAREKLCGAGLPGAVVLEGGMNAWIAAGGPVIRGKPRWSLERQVRLVAGGIVLVSIVADLWLPGARVVAALIGAGLTVAALTDTCLLGMLLAKLPYNRGPAVDPERALAAMRRPARAKG</sequence>
<proteinExistence type="predicted"/>
<dbReference type="KEGG" id="tbi:Tbis_1212"/>
<keyword evidence="1" id="KW-0472">Membrane</keyword>
<feature type="domain" description="Rhodanese" evidence="2">
    <location>
        <begin position="21"/>
        <end position="111"/>
    </location>
</feature>
<dbReference type="Proteomes" id="UP000006640">
    <property type="component" value="Chromosome"/>
</dbReference>
<dbReference type="Pfam" id="PF11127">
    <property type="entry name" value="YgaP-like_TM"/>
    <property type="match status" value="1"/>
</dbReference>
<gene>
    <name evidence="3" type="ordered locus">Tbis_1212</name>
</gene>
<dbReference type="HOGENOM" id="CLU_107126_0_0_11"/>
<dbReference type="Pfam" id="PF00581">
    <property type="entry name" value="Rhodanese"/>
    <property type="match status" value="1"/>
</dbReference>
<dbReference type="RefSeq" id="WP_013131466.1">
    <property type="nucleotide sequence ID" value="NC_014165.1"/>
</dbReference>
<reference evidence="3 4" key="1">
    <citation type="submission" date="2010-01" db="EMBL/GenBank/DDBJ databases">
        <title>The complete genome of Thermobispora bispora DSM 43833.</title>
        <authorList>
            <consortium name="US DOE Joint Genome Institute (JGI-PGF)"/>
            <person name="Lucas S."/>
            <person name="Copeland A."/>
            <person name="Lapidus A."/>
            <person name="Glavina del Rio T."/>
            <person name="Dalin E."/>
            <person name="Tice H."/>
            <person name="Bruce D."/>
            <person name="Goodwin L."/>
            <person name="Pitluck S."/>
            <person name="Kyrpides N."/>
            <person name="Mavromatis K."/>
            <person name="Ivanova N."/>
            <person name="Mikhailova N."/>
            <person name="Chertkov O."/>
            <person name="Brettin T."/>
            <person name="Detter J.C."/>
            <person name="Han C."/>
            <person name="Larimer F."/>
            <person name="Land M."/>
            <person name="Hauser L."/>
            <person name="Markowitz V."/>
            <person name="Cheng J.-F."/>
            <person name="Hugenholtz P."/>
            <person name="Woyke T."/>
            <person name="Wu D."/>
            <person name="Jando M."/>
            <person name="Schneider S."/>
            <person name="Klenk H.-P."/>
            <person name="Eisen J.A."/>
        </authorList>
    </citation>
    <scope>NUCLEOTIDE SEQUENCE [LARGE SCALE GENOMIC DNA]</scope>
    <source>
        <strain evidence="4">ATCC 19993 / DSM 43833 / CBS 139.67 / JCM 10125 / KCTC 9307 / NBRC 14880 / R51</strain>
    </source>
</reference>
<organism evidence="3 4">
    <name type="scientific">Thermobispora bispora (strain ATCC 19993 / DSM 43833 / CBS 139.67 / JCM 10125 / KCTC 9307 / NBRC 14880 / R51)</name>
    <dbReference type="NCBI Taxonomy" id="469371"/>
    <lineage>
        <taxon>Bacteria</taxon>
        <taxon>Bacillati</taxon>
        <taxon>Actinomycetota</taxon>
        <taxon>Actinomycetes</taxon>
        <taxon>Streptosporangiales</taxon>
        <taxon>Streptosporangiaceae</taxon>
        <taxon>Thermobispora</taxon>
    </lineage>
</organism>
<dbReference type="Gene3D" id="6.10.140.1340">
    <property type="match status" value="1"/>
</dbReference>
<feature type="transmembrane region" description="Helical" evidence="1">
    <location>
        <begin position="146"/>
        <end position="170"/>
    </location>
</feature>
<dbReference type="eggNOG" id="COG0607">
    <property type="taxonomic scope" value="Bacteria"/>
</dbReference>
<evidence type="ECO:0000313" key="4">
    <source>
        <dbReference type="Proteomes" id="UP000006640"/>
    </source>
</evidence>
<dbReference type="OrthoDB" id="9800872at2"/>
<feature type="transmembrane region" description="Helical" evidence="1">
    <location>
        <begin position="122"/>
        <end position="140"/>
    </location>
</feature>
<dbReference type="InterPro" id="IPR036873">
    <property type="entry name" value="Rhodanese-like_dom_sf"/>
</dbReference>
<accession>D6Y8N6</accession>
<evidence type="ECO:0000313" key="3">
    <source>
        <dbReference type="EMBL" id="ADG87933.1"/>
    </source>
</evidence>
<dbReference type="PANTHER" id="PTHR44086:SF10">
    <property type="entry name" value="THIOSULFATE SULFURTRANSFERASE_RHODANESE-LIKE DOMAIN-CONTAINING PROTEIN 3"/>
    <property type="match status" value="1"/>
</dbReference>
<dbReference type="PROSITE" id="PS50206">
    <property type="entry name" value="RHODANESE_3"/>
    <property type="match status" value="1"/>
</dbReference>
<dbReference type="AlphaFoldDB" id="D6Y8N6"/>
<dbReference type="Gene3D" id="3.40.250.10">
    <property type="entry name" value="Rhodanese-like domain"/>
    <property type="match status" value="1"/>
</dbReference>
<dbReference type="GO" id="GO:0004792">
    <property type="term" value="F:thiosulfate-cyanide sulfurtransferase activity"/>
    <property type="evidence" value="ECO:0007669"/>
    <property type="project" value="TreeGrafter"/>
</dbReference>
<dbReference type="PANTHER" id="PTHR44086">
    <property type="entry name" value="THIOSULFATE SULFURTRANSFERASE RDL2, MITOCHONDRIAL-RELATED"/>
    <property type="match status" value="1"/>
</dbReference>